<dbReference type="GO" id="GO:0016812">
    <property type="term" value="F:hydrolase activity, acting on carbon-nitrogen (but not peptide) bonds, in cyclic amides"/>
    <property type="evidence" value="ECO:0007669"/>
    <property type="project" value="InterPro"/>
</dbReference>
<comment type="similarity">
    <text evidence="1">Belongs to the cyclic amide hydrolase (CyAH) family.</text>
</comment>
<dbReference type="InterPro" id="IPR014086">
    <property type="entry name" value="AtzD/Barbiturase"/>
</dbReference>
<reference evidence="3 4" key="1">
    <citation type="journal article" date="2024" name="Nat. Commun.">
        <title>Phylogenomics reveals the evolutionary origins of lichenization in chlorophyte algae.</title>
        <authorList>
            <person name="Puginier C."/>
            <person name="Libourel C."/>
            <person name="Otte J."/>
            <person name="Skaloud P."/>
            <person name="Haon M."/>
            <person name="Grisel S."/>
            <person name="Petersen M."/>
            <person name="Berrin J.G."/>
            <person name="Delaux P.M."/>
            <person name="Dal Grande F."/>
            <person name="Keller J."/>
        </authorList>
    </citation>
    <scope>NUCLEOTIDE SEQUENCE [LARGE SCALE GENOMIC DNA]</scope>
    <source>
        <strain evidence="3 4">SAG 2043</strain>
    </source>
</reference>
<keyword evidence="2" id="KW-0378">Hydrolase</keyword>
<evidence type="ECO:0008006" key="5">
    <source>
        <dbReference type="Google" id="ProtNLM"/>
    </source>
</evidence>
<dbReference type="EMBL" id="JALJOR010000001">
    <property type="protein sequence ID" value="KAK9828870.1"/>
    <property type="molecule type" value="Genomic_DNA"/>
</dbReference>
<keyword evidence="4" id="KW-1185">Reference proteome</keyword>
<dbReference type="Gene3D" id="3.30.1330.180">
    <property type="entry name" value="Cyanuric acid hydrolase/Barbiturase, RU B"/>
    <property type="match status" value="1"/>
</dbReference>
<dbReference type="InterPro" id="IPR043006">
    <property type="entry name" value="AtzD/Barbiturase_RUB"/>
</dbReference>
<name>A0AAW1R4F5_9CHLO</name>
<dbReference type="AlphaFoldDB" id="A0AAW1R4F5"/>
<dbReference type="InterPro" id="IPR043008">
    <property type="entry name" value="AtzD/Barbiturase_RUA"/>
</dbReference>
<dbReference type="Gene3D" id="3.30.1330.160">
    <property type="entry name" value="Cyanuric acid hydrolase/Barbituras, RU C"/>
    <property type="match status" value="1"/>
</dbReference>
<evidence type="ECO:0000313" key="4">
    <source>
        <dbReference type="Proteomes" id="UP001489004"/>
    </source>
</evidence>
<accession>A0AAW1R4F5</accession>
<sequence>MIGKPLDIRHSVQATPLHVLNPTILGQTVNWAGMWAVFGRFAAPVTPGPEDVSGLAAAIKQGQLTAQSIVAIMGKTEGNGCVNDFTRGYATQSIVHFLAEQLGVPPAAVKEKVALVMSGGTEGAISPHLVVFCIEDPDNADGGQHSPISVLDAVPSLKQSSVAANGDGAKRLAMGVAFTRDFLPEEQGRMTQVLQTAEAVHKAMAAAGICRPEDVHFVQIKCPLLTKGRMEEAASRGKTTATANTYASMAYSRAASALGVAVALGEVPAKSLTDADICNNWGLYSGCASTSSGIELLRNEVLVLGNSSEWGGNLVVGHAVMQDAIDADAARNALEGVGIAAAGQLSRADRQRVVAVLAKAEASHDGLVRGRRHTMQDDSDISATRHARAVVGGVLAGLIGDTMLYVSGGAEHQGPDGGGPVAIIAKAE</sequence>
<evidence type="ECO:0000256" key="1">
    <source>
        <dbReference type="ARBA" id="ARBA00010947"/>
    </source>
</evidence>
<dbReference type="HAMAP" id="MF_01989">
    <property type="entry name" value="Cyc_amidohydrol"/>
    <property type="match status" value="1"/>
</dbReference>
<evidence type="ECO:0000256" key="2">
    <source>
        <dbReference type="ARBA" id="ARBA00022801"/>
    </source>
</evidence>
<dbReference type="Proteomes" id="UP001489004">
    <property type="component" value="Unassembled WGS sequence"/>
</dbReference>
<evidence type="ECO:0000313" key="3">
    <source>
        <dbReference type="EMBL" id="KAK9828870.1"/>
    </source>
</evidence>
<dbReference type="NCBIfam" id="TIGR02714">
    <property type="entry name" value="amido_AtzD_TrzD"/>
    <property type="match status" value="1"/>
</dbReference>
<proteinExistence type="inferred from homology"/>
<protein>
    <recommendedName>
        <fullName evidence="5">Cyanuric acid amidohydrolase</fullName>
    </recommendedName>
</protein>
<gene>
    <name evidence="3" type="ORF">WJX72_002499</name>
</gene>
<organism evidence="3 4">
    <name type="scientific">[Myrmecia] bisecta</name>
    <dbReference type="NCBI Taxonomy" id="41462"/>
    <lineage>
        <taxon>Eukaryota</taxon>
        <taxon>Viridiplantae</taxon>
        <taxon>Chlorophyta</taxon>
        <taxon>core chlorophytes</taxon>
        <taxon>Trebouxiophyceae</taxon>
        <taxon>Trebouxiales</taxon>
        <taxon>Trebouxiaceae</taxon>
        <taxon>Myrmecia</taxon>
    </lineage>
</organism>
<dbReference type="InterPro" id="IPR043007">
    <property type="entry name" value="AtzD/Barbiturase_RUC"/>
</dbReference>
<dbReference type="Pfam" id="PF09663">
    <property type="entry name" value="Amido_AtzD_TrzD"/>
    <property type="match status" value="1"/>
</dbReference>
<dbReference type="Gene3D" id="3.30.1330.170">
    <property type="entry name" value="Cyanuric acid hydrolase/Barbiturase, RU A"/>
    <property type="match status" value="1"/>
</dbReference>
<comment type="caution">
    <text evidence="3">The sequence shown here is derived from an EMBL/GenBank/DDBJ whole genome shotgun (WGS) entry which is preliminary data.</text>
</comment>